<dbReference type="GO" id="GO:0030435">
    <property type="term" value="P:sporulation resulting in formation of a cellular spore"/>
    <property type="evidence" value="ECO:0007669"/>
    <property type="project" value="InterPro"/>
</dbReference>
<gene>
    <name evidence="3" type="ORF">D3H55_20225</name>
</gene>
<evidence type="ECO:0000256" key="1">
    <source>
        <dbReference type="SAM" id="MobiDB-lite"/>
    </source>
</evidence>
<dbReference type="Pfam" id="PF09580">
    <property type="entry name" value="Spore_YhcN_YlaJ"/>
    <property type="match status" value="1"/>
</dbReference>
<dbReference type="OrthoDB" id="1707228at2"/>
<feature type="compositionally biased region" description="Low complexity" evidence="1">
    <location>
        <begin position="40"/>
        <end position="66"/>
    </location>
</feature>
<dbReference type="EMBL" id="QXIR01000037">
    <property type="protein sequence ID" value="RIW29047.1"/>
    <property type="molecule type" value="Genomic_DNA"/>
</dbReference>
<dbReference type="Proteomes" id="UP000265801">
    <property type="component" value="Unassembled WGS sequence"/>
</dbReference>
<organism evidence="3 4">
    <name type="scientific">Bacillus salacetis</name>
    <dbReference type="NCBI Taxonomy" id="2315464"/>
    <lineage>
        <taxon>Bacteria</taxon>
        <taxon>Bacillati</taxon>
        <taxon>Bacillota</taxon>
        <taxon>Bacilli</taxon>
        <taxon>Bacillales</taxon>
        <taxon>Bacillaceae</taxon>
        <taxon>Bacillus</taxon>
    </lineage>
</organism>
<sequence length="178" mass="19482">MKNLKMIFTVLTGLSLLAGCGMADSGNGADDNNLQTRNVGYNNGNDGNYMNNGDNGMLDGNGDNNGQQTMEEAEKAASKVNELKEVRDANVIVTENNAFVAVVMEDNAKGEVTKDIEQKVAKAVKDTDKDINNVYVSSNPDFVKRMKDYGNDLQNGKPVKGLFEEFSEMTRRVFPNAR</sequence>
<evidence type="ECO:0000313" key="3">
    <source>
        <dbReference type="EMBL" id="RIW29047.1"/>
    </source>
</evidence>
<evidence type="ECO:0000313" key="4">
    <source>
        <dbReference type="Proteomes" id="UP000265801"/>
    </source>
</evidence>
<feature type="chain" id="PRO_5017398785" evidence="2">
    <location>
        <begin position="24"/>
        <end position="178"/>
    </location>
</feature>
<dbReference type="AlphaFoldDB" id="A0A3A1QVB1"/>
<keyword evidence="3" id="KW-0449">Lipoprotein</keyword>
<dbReference type="RefSeq" id="WP_119549114.1">
    <property type="nucleotide sequence ID" value="NZ_QXIR01000037.1"/>
</dbReference>
<accession>A0A3A1QVB1</accession>
<comment type="caution">
    <text evidence="3">The sequence shown here is derived from an EMBL/GenBank/DDBJ whole genome shotgun (WGS) entry which is preliminary data.</text>
</comment>
<dbReference type="InterPro" id="IPR014247">
    <property type="entry name" value="Spore_lipoprot_YhcN/YlaJ"/>
</dbReference>
<dbReference type="NCBIfam" id="TIGR02898">
    <property type="entry name" value="spore_YhcN_YlaJ"/>
    <property type="match status" value="1"/>
</dbReference>
<feature type="signal peptide" evidence="2">
    <location>
        <begin position="1"/>
        <end position="23"/>
    </location>
</feature>
<dbReference type="PROSITE" id="PS51257">
    <property type="entry name" value="PROKAR_LIPOPROTEIN"/>
    <property type="match status" value="1"/>
</dbReference>
<keyword evidence="4" id="KW-1185">Reference proteome</keyword>
<dbReference type="InterPro" id="IPR019076">
    <property type="entry name" value="Spore_lipoprot_YhcN/YlaJ-like"/>
</dbReference>
<feature type="compositionally biased region" description="Polar residues" evidence="1">
    <location>
        <begin position="30"/>
        <end position="39"/>
    </location>
</feature>
<proteinExistence type="predicted"/>
<reference evidence="3 4" key="1">
    <citation type="submission" date="2018-09" db="EMBL/GenBank/DDBJ databases">
        <title>Bacillus saliacetes sp. nov., isolated from Thai shrimp paste (Ka-pi).</title>
        <authorList>
            <person name="Daroonpunt R."/>
            <person name="Tanasupawat S."/>
            <person name="Yiamsombut S."/>
        </authorList>
    </citation>
    <scope>NUCLEOTIDE SEQUENCE [LARGE SCALE GENOMIC DNA]</scope>
    <source>
        <strain evidence="3 4">SKP7-4</strain>
    </source>
</reference>
<keyword evidence="2" id="KW-0732">Signal</keyword>
<name>A0A3A1QVB1_9BACI</name>
<evidence type="ECO:0000256" key="2">
    <source>
        <dbReference type="SAM" id="SignalP"/>
    </source>
</evidence>
<feature type="region of interest" description="Disordered" evidence="1">
    <location>
        <begin position="26"/>
        <end position="72"/>
    </location>
</feature>
<protein>
    <submittedName>
        <fullName evidence="3">YhcN/YlaJ family sporulation lipoprotein</fullName>
    </submittedName>
</protein>